<proteinExistence type="predicted"/>
<accession>A0A6J5QWG8</accession>
<reference evidence="1" key="1">
    <citation type="submission" date="2020-05" db="EMBL/GenBank/DDBJ databases">
        <authorList>
            <person name="Chiriac C."/>
            <person name="Salcher M."/>
            <person name="Ghai R."/>
            <person name="Kavagutti S V."/>
        </authorList>
    </citation>
    <scope>NUCLEOTIDE SEQUENCE</scope>
</reference>
<sequence length="153" mass="17738">MAADDHRLLVCKTHAVMWKMKPYDGPAEYDQELRELCDRHNAQVPDPQNCNAVIYRTDAETAKKLDSETAIKSDLAKNDVFIRDTRDELKVDALKCFSRHNRPKDGCIDWCIDSKTIGRKTGIAKDKRQYLCMYCPAAEHYAHRERIEMGLYD</sequence>
<name>A0A6J5QWG8_9CAUD</name>
<organism evidence="1">
    <name type="scientific">uncultured Caudovirales phage</name>
    <dbReference type="NCBI Taxonomy" id="2100421"/>
    <lineage>
        <taxon>Viruses</taxon>
        <taxon>Duplodnaviria</taxon>
        <taxon>Heunggongvirae</taxon>
        <taxon>Uroviricota</taxon>
        <taxon>Caudoviricetes</taxon>
        <taxon>Peduoviridae</taxon>
        <taxon>Maltschvirus</taxon>
        <taxon>Maltschvirus maltsch</taxon>
    </lineage>
</organism>
<evidence type="ECO:0000313" key="1">
    <source>
        <dbReference type="EMBL" id="CAB4185328.1"/>
    </source>
</evidence>
<gene>
    <name evidence="1" type="ORF">UFOVP1130_33</name>
</gene>
<dbReference type="EMBL" id="LR797078">
    <property type="protein sequence ID" value="CAB4185328.1"/>
    <property type="molecule type" value="Genomic_DNA"/>
</dbReference>
<protein>
    <submittedName>
        <fullName evidence="1">Uncharacterized protein</fullName>
    </submittedName>
</protein>